<feature type="non-terminal residue" evidence="4">
    <location>
        <position position="1"/>
    </location>
</feature>
<name>A0A9D9DM44_9BACT</name>
<dbReference type="InterPro" id="IPR041663">
    <property type="entry name" value="DisA/LigA_HHH"/>
</dbReference>
<dbReference type="InterPro" id="IPR010994">
    <property type="entry name" value="RuvA_2-like"/>
</dbReference>
<evidence type="ECO:0000259" key="3">
    <source>
        <dbReference type="PROSITE" id="PS50165"/>
    </source>
</evidence>
<dbReference type="EMBL" id="JADINB010000092">
    <property type="protein sequence ID" value="MBO8429120.1"/>
    <property type="molecule type" value="Genomic_DNA"/>
</dbReference>
<sequence length="210" mass="23371">PVHIECFDNSNIQGTNPVASCVVFRNGKPSKRDYRHFNIKTVVGANDFASMHEVVYRRYSRMLAEGSPLPQLILIDGGRGQLNFACKALEELGLTDKIKIIGIAKRLEELVIPSDPVPLFLDKNSPSLKLLMALRDEAHRFGITHHRSKRSKGQISSSLRQIPGVGQVTEEKLLMAFKSAKRVGEASLDDLTAVVGKSLAERIMSFFSRR</sequence>
<keyword evidence="1" id="KW-0227">DNA damage</keyword>
<evidence type="ECO:0000256" key="1">
    <source>
        <dbReference type="ARBA" id="ARBA00022763"/>
    </source>
</evidence>
<dbReference type="SUPFAM" id="SSF47781">
    <property type="entry name" value="RuvA domain 2-like"/>
    <property type="match status" value="1"/>
</dbReference>
<dbReference type="InterPro" id="IPR001162">
    <property type="entry name" value="UvrC_RNase_H_dom"/>
</dbReference>
<reference evidence="4" key="2">
    <citation type="journal article" date="2021" name="PeerJ">
        <title>Extensive microbial diversity within the chicken gut microbiome revealed by metagenomics and culture.</title>
        <authorList>
            <person name="Gilroy R."/>
            <person name="Ravi A."/>
            <person name="Getino M."/>
            <person name="Pursley I."/>
            <person name="Horton D.L."/>
            <person name="Alikhan N.F."/>
            <person name="Baker D."/>
            <person name="Gharbi K."/>
            <person name="Hall N."/>
            <person name="Watson M."/>
            <person name="Adriaenssens E.M."/>
            <person name="Foster-Nyarko E."/>
            <person name="Jarju S."/>
            <person name="Secka A."/>
            <person name="Antonio M."/>
            <person name="Oren A."/>
            <person name="Chaudhuri R.R."/>
            <person name="La Ragione R."/>
            <person name="Hildebrand F."/>
            <person name="Pallen M.J."/>
        </authorList>
    </citation>
    <scope>NUCLEOTIDE SEQUENCE</scope>
    <source>
        <strain evidence="4">15467</strain>
    </source>
</reference>
<dbReference type="Pfam" id="PF12826">
    <property type="entry name" value="HHH_2"/>
    <property type="match status" value="1"/>
</dbReference>
<dbReference type="Proteomes" id="UP000823635">
    <property type="component" value="Unassembled WGS sequence"/>
</dbReference>
<dbReference type="PANTHER" id="PTHR30562">
    <property type="entry name" value="UVRC/OXIDOREDUCTASE"/>
    <property type="match status" value="1"/>
</dbReference>
<dbReference type="GO" id="GO:0009381">
    <property type="term" value="F:excinuclease ABC activity"/>
    <property type="evidence" value="ECO:0007669"/>
    <property type="project" value="InterPro"/>
</dbReference>
<dbReference type="InterPro" id="IPR050066">
    <property type="entry name" value="UvrABC_protein_C"/>
</dbReference>
<dbReference type="Pfam" id="PF08459">
    <property type="entry name" value="UvrC_RNaseH_dom"/>
    <property type="match status" value="1"/>
</dbReference>
<gene>
    <name evidence="4" type="ORF">IAC68_04205</name>
</gene>
<dbReference type="AlphaFoldDB" id="A0A9D9DM44"/>
<accession>A0A9D9DM44</accession>
<dbReference type="PANTHER" id="PTHR30562:SF1">
    <property type="entry name" value="UVRABC SYSTEM PROTEIN C"/>
    <property type="match status" value="1"/>
</dbReference>
<feature type="domain" description="UvrC family homology region profile" evidence="3">
    <location>
        <begin position="1"/>
        <end position="85"/>
    </location>
</feature>
<keyword evidence="2" id="KW-0234">DNA repair</keyword>
<organism evidence="4 5">
    <name type="scientific">Candidatus Egerieousia excrementavium</name>
    <dbReference type="NCBI Taxonomy" id="2840778"/>
    <lineage>
        <taxon>Bacteria</taxon>
        <taxon>Pseudomonadati</taxon>
        <taxon>Bacteroidota</taxon>
        <taxon>Bacteroidia</taxon>
        <taxon>Bacteroidales</taxon>
        <taxon>Candidatus Egerieousia</taxon>
    </lineage>
</organism>
<dbReference type="Gene3D" id="3.30.420.340">
    <property type="entry name" value="UvrC, RNAse H endonuclease domain"/>
    <property type="match status" value="1"/>
</dbReference>
<comment type="caution">
    <text evidence="4">The sequence shown here is derived from an EMBL/GenBank/DDBJ whole genome shotgun (WGS) entry which is preliminary data.</text>
</comment>
<dbReference type="GO" id="GO:0009380">
    <property type="term" value="C:excinuclease repair complex"/>
    <property type="evidence" value="ECO:0007669"/>
    <property type="project" value="TreeGrafter"/>
</dbReference>
<dbReference type="InterPro" id="IPR038476">
    <property type="entry name" value="UvrC_RNase_H_dom_sf"/>
</dbReference>
<protein>
    <submittedName>
        <fullName evidence="4">Excinuclease ABC subunit C</fullName>
    </submittedName>
</protein>
<evidence type="ECO:0000256" key="2">
    <source>
        <dbReference type="ARBA" id="ARBA00023204"/>
    </source>
</evidence>
<evidence type="ECO:0000313" key="5">
    <source>
        <dbReference type="Proteomes" id="UP000823635"/>
    </source>
</evidence>
<dbReference type="GO" id="GO:0006281">
    <property type="term" value="P:DNA repair"/>
    <property type="evidence" value="ECO:0007669"/>
    <property type="project" value="UniProtKB-KW"/>
</dbReference>
<dbReference type="PROSITE" id="PS50165">
    <property type="entry name" value="UVRC"/>
    <property type="match status" value="1"/>
</dbReference>
<dbReference type="Gene3D" id="1.10.150.20">
    <property type="entry name" value="5' to 3' exonuclease, C-terminal subdomain"/>
    <property type="match status" value="1"/>
</dbReference>
<evidence type="ECO:0000313" key="4">
    <source>
        <dbReference type="EMBL" id="MBO8429120.1"/>
    </source>
</evidence>
<reference evidence="4" key="1">
    <citation type="submission" date="2020-10" db="EMBL/GenBank/DDBJ databases">
        <authorList>
            <person name="Gilroy R."/>
        </authorList>
    </citation>
    <scope>NUCLEOTIDE SEQUENCE</scope>
    <source>
        <strain evidence="4">15467</strain>
    </source>
</reference>
<proteinExistence type="predicted"/>